<feature type="compositionally biased region" description="Polar residues" evidence="11">
    <location>
        <begin position="1"/>
        <end position="16"/>
    </location>
</feature>
<feature type="region of interest" description="Disordered" evidence="11">
    <location>
        <begin position="1"/>
        <end position="642"/>
    </location>
</feature>
<evidence type="ECO:0000256" key="1">
    <source>
        <dbReference type="ARBA" id="ARBA00009795"/>
    </source>
</evidence>
<feature type="compositionally biased region" description="Pro residues" evidence="11">
    <location>
        <begin position="793"/>
        <end position="807"/>
    </location>
</feature>
<feature type="repeat" description="RPEL" evidence="9">
    <location>
        <begin position="76"/>
        <end position="101"/>
    </location>
</feature>
<evidence type="ECO:0000313" key="13">
    <source>
        <dbReference type="Proteomes" id="UP000694523"/>
    </source>
</evidence>
<feature type="compositionally biased region" description="Basic and acidic residues" evidence="11">
    <location>
        <begin position="68"/>
        <end position="79"/>
    </location>
</feature>
<dbReference type="GO" id="GO:0051726">
    <property type="term" value="P:regulation of cell cycle"/>
    <property type="evidence" value="ECO:0007669"/>
    <property type="project" value="UniProtKB-UniRule"/>
</dbReference>
<feature type="compositionally biased region" description="Basic and acidic residues" evidence="11">
    <location>
        <begin position="87"/>
        <end position="101"/>
    </location>
</feature>
<reference evidence="12" key="2">
    <citation type="submission" date="2025-09" db="UniProtKB">
        <authorList>
            <consortium name="Ensembl"/>
        </authorList>
    </citation>
    <scope>IDENTIFICATION</scope>
</reference>
<dbReference type="SMART" id="SM00707">
    <property type="entry name" value="RPEL"/>
    <property type="match status" value="3"/>
</dbReference>
<dbReference type="Ensembl" id="ENSNMLT00000028723.1">
    <property type="protein sequence ID" value="ENSNMLP00000025694.1"/>
    <property type="gene ID" value="ENSNMLG00000016395.1"/>
</dbReference>
<feature type="compositionally biased region" description="Basic and acidic residues" evidence="11">
    <location>
        <begin position="152"/>
        <end position="197"/>
    </location>
</feature>
<keyword evidence="7 10" id="KW-0009">Actin-binding</keyword>
<dbReference type="InterPro" id="IPR004018">
    <property type="entry name" value="RPEL_repeat"/>
</dbReference>
<proteinExistence type="inferred from homology"/>
<feature type="compositionally biased region" description="Basic and acidic residues" evidence="11">
    <location>
        <begin position="205"/>
        <end position="480"/>
    </location>
</feature>
<dbReference type="GO" id="GO:0072542">
    <property type="term" value="F:protein phosphatase activator activity"/>
    <property type="evidence" value="ECO:0007669"/>
    <property type="project" value="UniProtKB-UniRule"/>
</dbReference>
<feature type="region of interest" description="Disordered" evidence="11">
    <location>
        <begin position="691"/>
        <end position="954"/>
    </location>
</feature>
<dbReference type="AlphaFoldDB" id="A0A8C6WR32"/>
<dbReference type="PANTHER" id="PTHR12751:SF4">
    <property type="entry name" value="PHOSPHATASE AND ACTIN REGULATOR 4"/>
    <property type="match status" value="1"/>
</dbReference>
<dbReference type="PANTHER" id="PTHR12751">
    <property type="entry name" value="PHOSPHATASE AND ACTIN REGULATOR PHACTR"/>
    <property type="match status" value="1"/>
</dbReference>
<feature type="compositionally biased region" description="Basic and acidic residues" evidence="11">
    <location>
        <begin position="515"/>
        <end position="537"/>
    </location>
</feature>
<evidence type="ECO:0000256" key="9">
    <source>
        <dbReference type="PROSITE-ProRule" id="PRU00401"/>
    </source>
</evidence>
<keyword evidence="6 10" id="KW-0524">Neurogenesis</keyword>
<dbReference type="Proteomes" id="UP000694523">
    <property type="component" value="Unplaced"/>
</dbReference>
<comment type="subcellular location">
    <subcellularLocation>
        <location evidence="10">Cytoplasm</location>
    </subcellularLocation>
    <subcellularLocation>
        <location evidence="10">Cell projection</location>
        <location evidence="10">Lamellipodium</location>
    </subcellularLocation>
</comment>
<dbReference type="GO" id="GO:0003779">
    <property type="term" value="F:actin binding"/>
    <property type="evidence" value="ECO:0007669"/>
    <property type="project" value="UniProtKB-UniRule"/>
</dbReference>
<evidence type="ECO:0000313" key="12">
    <source>
        <dbReference type="Ensembl" id="ENSNMLP00000025694.1"/>
    </source>
</evidence>
<keyword evidence="3 10" id="KW-0217">Developmental protein</keyword>
<feature type="compositionally biased region" description="Pro residues" evidence="11">
    <location>
        <begin position="763"/>
        <end position="774"/>
    </location>
</feature>
<dbReference type="GO" id="GO:0030036">
    <property type="term" value="P:actin cytoskeleton organization"/>
    <property type="evidence" value="ECO:0007669"/>
    <property type="project" value="UniProtKB-UniRule"/>
</dbReference>
<comment type="function">
    <text evidence="10">Regulator of protein phosphatase 1 (PP1) required for neural tube and optic fissure closure, and enteric neural crest cell (ENCCs) migration during development. Acts as an activator of PP1. During neural tube closure, localizes to the ventral neural tube and activates PP1, leading to down-regulate cell proliferation within cranial neural tissue and the neural retina. Also acts as a regulator of migration of enteric neural crest cells (ENCCs) by activating PP1, leading to repression of the integrin signaling through the rho/rock pathway.</text>
</comment>
<name>A0A8C6WR32_9GOBI</name>
<dbReference type="PROSITE" id="PS51073">
    <property type="entry name" value="RPEL"/>
    <property type="match status" value="3"/>
</dbReference>
<dbReference type="GO" id="GO:0061386">
    <property type="term" value="P:closure of optic fissure"/>
    <property type="evidence" value="ECO:0007669"/>
    <property type="project" value="UniProtKB-UniRule"/>
</dbReference>
<dbReference type="GO" id="GO:0008157">
    <property type="term" value="F:protein phosphatase 1 binding"/>
    <property type="evidence" value="ECO:0007669"/>
    <property type="project" value="UniProtKB-UniRule"/>
</dbReference>
<evidence type="ECO:0000256" key="2">
    <source>
        <dbReference type="ARBA" id="ARBA00011844"/>
    </source>
</evidence>
<keyword evidence="13" id="KW-1185">Reference proteome</keyword>
<dbReference type="GO" id="GO:0030027">
    <property type="term" value="C:lamellipodium"/>
    <property type="evidence" value="ECO:0007669"/>
    <property type="project" value="UniProtKB-SubCell"/>
</dbReference>
<dbReference type="GO" id="GO:0048484">
    <property type="term" value="P:enteric nervous system development"/>
    <property type="evidence" value="ECO:0007669"/>
    <property type="project" value="UniProtKB-UniRule"/>
</dbReference>
<keyword evidence="4 10" id="KW-0963">Cytoplasm</keyword>
<feature type="repeat" description="RPEL" evidence="9">
    <location>
        <begin position="1033"/>
        <end position="1058"/>
    </location>
</feature>
<feature type="compositionally biased region" description="Gly residues" evidence="11">
    <location>
        <begin position="32"/>
        <end position="42"/>
    </location>
</feature>
<reference evidence="12" key="1">
    <citation type="submission" date="2025-08" db="UniProtKB">
        <authorList>
            <consortium name="Ensembl"/>
        </authorList>
    </citation>
    <scope>IDENTIFICATION</scope>
</reference>
<evidence type="ECO:0000256" key="10">
    <source>
        <dbReference type="RuleBase" id="RU367131"/>
    </source>
</evidence>
<dbReference type="GO" id="GO:0005737">
    <property type="term" value="C:cytoplasm"/>
    <property type="evidence" value="ECO:0007669"/>
    <property type="project" value="UniProtKB-SubCell"/>
</dbReference>
<evidence type="ECO:0000256" key="5">
    <source>
        <dbReference type="ARBA" id="ARBA00022737"/>
    </source>
</evidence>
<feature type="compositionally biased region" description="Low complexity" evidence="11">
    <location>
        <begin position="775"/>
        <end position="784"/>
    </location>
</feature>
<dbReference type="GO" id="GO:2001045">
    <property type="term" value="P:negative regulation of integrin-mediated signaling pathway"/>
    <property type="evidence" value="ECO:0007669"/>
    <property type="project" value="UniProtKB-UniRule"/>
</dbReference>
<keyword evidence="5" id="KW-0677">Repeat</keyword>
<evidence type="ECO:0000256" key="8">
    <source>
        <dbReference type="ARBA" id="ARBA00023273"/>
    </source>
</evidence>
<dbReference type="GO" id="GO:0007266">
    <property type="term" value="P:Rho protein signal transduction"/>
    <property type="evidence" value="ECO:0007669"/>
    <property type="project" value="UniProtKB-UniRule"/>
</dbReference>
<feature type="compositionally biased region" description="Pro residues" evidence="11">
    <location>
        <begin position="609"/>
        <end position="627"/>
    </location>
</feature>
<organism evidence="12 13">
    <name type="scientific">Neogobius melanostomus</name>
    <name type="common">round goby</name>
    <dbReference type="NCBI Taxonomy" id="47308"/>
    <lineage>
        <taxon>Eukaryota</taxon>
        <taxon>Metazoa</taxon>
        <taxon>Chordata</taxon>
        <taxon>Craniata</taxon>
        <taxon>Vertebrata</taxon>
        <taxon>Euteleostomi</taxon>
        <taxon>Actinopterygii</taxon>
        <taxon>Neopterygii</taxon>
        <taxon>Teleostei</taxon>
        <taxon>Neoteleostei</taxon>
        <taxon>Acanthomorphata</taxon>
        <taxon>Gobiaria</taxon>
        <taxon>Gobiiformes</taxon>
        <taxon>Gobioidei</taxon>
        <taxon>Gobiidae</taxon>
        <taxon>Benthophilinae</taxon>
        <taxon>Neogobiini</taxon>
        <taxon>Neogobius</taxon>
    </lineage>
</organism>
<dbReference type="GO" id="GO:0001755">
    <property type="term" value="P:neural crest cell migration"/>
    <property type="evidence" value="ECO:0007669"/>
    <property type="project" value="UniProtKB-UniRule"/>
</dbReference>
<dbReference type="PRINTS" id="PR01217">
    <property type="entry name" value="PRICHEXTENSN"/>
</dbReference>
<feature type="repeat" description="RPEL" evidence="9">
    <location>
        <begin position="995"/>
        <end position="1020"/>
    </location>
</feature>
<dbReference type="Pfam" id="PF02755">
    <property type="entry name" value="RPEL"/>
    <property type="match status" value="2"/>
</dbReference>
<evidence type="ECO:0000256" key="7">
    <source>
        <dbReference type="ARBA" id="ARBA00023203"/>
    </source>
</evidence>
<dbReference type="GO" id="GO:0001843">
    <property type="term" value="P:neural tube closure"/>
    <property type="evidence" value="ECO:0007669"/>
    <property type="project" value="UniProtKB-UniRule"/>
</dbReference>
<protein>
    <recommendedName>
        <fullName evidence="10">Phosphatase and actin regulator 4</fullName>
    </recommendedName>
</protein>
<comment type="similarity">
    <text evidence="1 10">Belongs to the phosphatase and actin regulator family.</text>
</comment>
<evidence type="ECO:0000256" key="3">
    <source>
        <dbReference type="ARBA" id="ARBA00022473"/>
    </source>
</evidence>
<accession>A0A8C6WR32</accession>
<keyword evidence="8 10" id="KW-0966">Cell projection</keyword>
<evidence type="ECO:0000256" key="6">
    <source>
        <dbReference type="ARBA" id="ARBA00022902"/>
    </source>
</evidence>
<dbReference type="Gene3D" id="6.10.140.2130">
    <property type="match status" value="1"/>
</dbReference>
<feature type="compositionally biased region" description="Basic and acidic residues" evidence="11">
    <location>
        <begin position="876"/>
        <end position="895"/>
    </location>
</feature>
<feature type="compositionally biased region" description="Acidic residues" evidence="11">
    <location>
        <begin position="931"/>
        <end position="942"/>
    </location>
</feature>
<evidence type="ECO:0000256" key="4">
    <source>
        <dbReference type="ARBA" id="ARBA00022490"/>
    </source>
</evidence>
<dbReference type="Gene3D" id="6.10.140.1750">
    <property type="match status" value="1"/>
</dbReference>
<feature type="compositionally biased region" description="Low complexity" evidence="11">
    <location>
        <begin position="544"/>
        <end position="581"/>
    </location>
</feature>
<comment type="subunit">
    <text evidence="2 10">Binds PPP1CA and actin.</text>
</comment>
<sequence>MGHSASTETVTQQPGQRNKDDDVNLQANTTGGEEGNSGGGTPPGKRKGKFSKVGNIFKPWKWRKKKPSEKFAETSKALEKQYSVRKSRQELIARGVLKEIPENEGNNVNHKKAPPVKNGHSVPMDVDRLSEAGSRVSRGESDLKNNALRVPPAEERRSRIPSDASRSNREPLDVDSHARPPLDADRRLRLPSDDKKGNSLPRGQSQDDRYRYREEPERRDDLRDRRDWRDRDDRDRRDRDEREKRDRDEKERRNRDDREKRDRDRDEKERRDPDKDERERRDDREKREREEREKDRDERERRNREERDRKARDEREQRDREEKEQREREDKEKRERDERDRKERDEKERKERDDREKKERDERERRERDEREREDQDRRENKREVKREVKREDKREDRERRVERDRRDEDRERREEWNRRNDRDRRDERDRPEDRDRRDRPEDRDRRDRPEDKDRRDRPEPQRSVDDHRPIVKSVSDTDNRTPLQKSSSEETRRARPASEAIARTTLPRYVSPTEFRERSESVGVRSSKDPQPDPHPLKQALLPPTSKYSAPSSSSEPTPPSASASSSSSSASSASTAPVPVAKPPRTVSLVVSSDEPPRPALPSDSKAPPPVPPHAKQPPLPPPKPSNRNSNVPVHASSLHRGHLRVRPPCHWNGWRRHHELGLYLSLPAHLHHHRPADHPHPGVVVVAAPAKRSPPTPPKRITPVTKRRSADPDPESPTSDPTNATGVVLPPPPVAGPRTDSLEDKSALPPVQHVPTDSMPSPPSHIPPSPPRSRTLPPISTAVPVVQTDPPSPTTEPPSQPPAIPLHILIQRALASPGPMQPNPDGSQRAHSLLFESPPDVLAEMEGNPRNSLPVTIEPLRLPYDDDFDMEEELRKLQPQRDKVRQEMEPRSRRGLVGDLRVSVIPEGGGPGDSEEESDSDGPILYRDDDEDEDEDEEGPPSGLASRVKRKDTLALKLERQERLEREDSQENHDVSWNNNEQWMELRNKIGTALTRRLSQRPTAEELEQRNILPAKNETDRRLERSEIKRRLTRKLSQRPTVAELQERKILRFHEYVECTHAQDYDRRADKPWTKLTPADKAAIRKELNEFKSSEMEVHEESRIYTRFHRP</sequence>
<evidence type="ECO:0000256" key="11">
    <source>
        <dbReference type="SAM" id="MobiDB-lite"/>
    </source>
</evidence>